<dbReference type="KEGG" id="rba:RB1594"/>
<feature type="region of interest" description="Disordered" evidence="1">
    <location>
        <begin position="28"/>
        <end position="56"/>
    </location>
</feature>
<evidence type="ECO:0000313" key="2">
    <source>
        <dbReference type="EMBL" id="CAD72178.1"/>
    </source>
</evidence>
<reference evidence="2 3" key="1">
    <citation type="journal article" date="2003" name="Proc. Natl. Acad. Sci. U.S.A.">
        <title>Complete genome sequence of the marine planctomycete Pirellula sp. strain 1.</title>
        <authorList>
            <person name="Gloeckner F.O."/>
            <person name="Kube M."/>
            <person name="Bauer M."/>
            <person name="Teeling H."/>
            <person name="Lombardot T."/>
            <person name="Ludwig W."/>
            <person name="Gade D."/>
            <person name="Beck A."/>
            <person name="Borzym K."/>
            <person name="Heitmann K."/>
            <person name="Rabus R."/>
            <person name="Schlesner H."/>
            <person name="Amann R."/>
            <person name="Reinhardt R."/>
        </authorList>
    </citation>
    <scope>NUCLEOTIDE SEQUENCE [LARGE SCALE GENOMIC DNA]</scope>
    <source>
        <strain evidence="3">DSM 10527 / NCIMB 13988 / SH1</strain>
    </source>
</reference>
<proteinExistence type="predicted"/>
<organism evidence="2 3">
    <name type="scientific">Rhodopirellula baltica (strain DSM 10527 / NCIMB 13988 / SH1)</name>
    <dbReference type="NCBI Taxonomy" id="243090"/>
    <lineage>
        <taxon>Bacteria</taxon>
        <taxon>Pseudomonadati</taxon>
        <taxon>Planctomycetota</taxon>
        <taxon>Planctomycetia</taxon>
        <taxon>Pirellulales</taxon>
        <taxon>Pirellulaceae</taxon>
        <taxon>Rhodopirellula</taxon>
    </lineage>
</organism>
<dbReference type="InParanoid" id="Q7UX34"/>
<dbReference type="EMBL" id="BX294135">
    <property type="protein sequence ID" value="CAD72178.1"/>
    <property type="molecule type" value="Genomic_DNA"/>
</dbReference>
<accession>Q7UX34</accession>
<evidence type="ECO:0000313" key="3">
    <source>
        <dbReference type="Proteomes" id="UP000001025"/>
    </source>
</evidence>
<evidence type="ECO:0000256" key="1">
    <source>
        <dbReference type="SAM" id="MobiDB-lite"/>
    </source>
</evidence>
<dbReference type="HOGENOM" id="CLU_3011283_0_0_0"/>
<keyword evidence="3" id="KW-1185">Reference proteome</keyword>
<gene>
    <name evidence="2" type="ordered locus">RB1594</name>
</gene>
<feature type="compositionally biased region" description="Basic and acidic residues" evidence="1">
    <location>
        <begin position="34"/>
        <end position="47"/>
    </location>
</feature>
<name>Q7UX34_RHOBA</name>
<dbReference type="EnsemblBacteria" id="CAD72178">
    <property type="protein sequence ID" value="CAD72178"/>
    <property type="gene ID" value="RB1594"/>
</dbReference>
<sequence>MVTRRHWRTVERGGGLATVLENHRTGGCGQGTVLEDRRTFGSADRTKSAFSQPGRR</sequence>
<dbReference type="AlphaFoldDB" id="Q7UX34"/>
<protein>
    <submittedName>
        <fullName evidence="2">Uncharacterized protein</fullName>
    </submittedName>
</protein>
<dbReference type="Proteomes" id="UP000001025">
    <property type="component" value="Chromosome"/>
</dbReference>